<organism evidence="2 3">
    <name type="scientific">Neobacillus kokaensis</name>
    <dbReference type="NCBI Taxonomy" id="2759023"/>
    <lineage>
        <taxon>Bacteria</taxon>
        <taxon>Bacillati</taxon>
        <taxon>Bacillota</taxon>
        <taxon>Bacilli</taxon>
        <taxon>Bacillales</taxon>
        <taxon>Bacillaceae</taxon>
        <taxon>Neobacillus</taxon>
    </lineage>
</organism>
<proteinExistence type="predicted"/>
<keyword evidence="3" id="KW-1185">Reference proteome</keyword>
<evidence type="ECO:0000313" key="3">
    <source>
        <dbReference type="Proteomes" id="UP000637074"/>
    </source>
</evidence>
<dbReference type="EMBL" id="BNDS01000009">
    <property type="protein sequence ID" value="GHH98987.1"/>
    <property type="molecule type" value="Genomic_DNA"/>
</dbReference>
<gene>
    <name evidence="2" type="ORF">AM1BK_25300</name>
</gene>
<reference evidence="2 3" key="1">
    <citation type="journal article" date="2022" name="Int. J. Syst. Evol. Microbiol.">
        <title>Neobacillus kokaensis sp. nov., isolated from soil.</title>
        <authorList>
            <person name="Yuki K."/>
            <person name="Matsubara H."/>
            <person name="Yamaguchi S."/>
        </authorList>
    </citation>
    <scope>NUCLEOTIDE SEQUENCE [LARGE SCALE GENOMIC DNA]</scope>
    <source>
        <strain evidence="2 3">LOB 377</strain>
    </source>
</reference>
<keyword evidence="1" id="KW-0175">Coiled coil</keyword>
<accession>A0ABQ3N2S8</accession>
<evidence type="ECO:0000256" key="1">
    <source>
        <dbReference type="SAM" id="Coils"/>
    </source>
</evidence>
<sequence>MMVQKYIANNNAHDIKKLTAEIVFLQEQIHQLKNRIDSIQQHCKHIFLETSVMRKCQKCGYTESTYY</sequence>
<evidence type="ECO:0008006" key="4">
    <source>
        <dbReference type="Google" id="ProtNLM"/>
    </source>
</evidence>
<protein>
    <recommendedName>
        <fullName evidence="4">Transposase</fullName>
    </recommendedName>
</protein>
<dbReference type="Proteomes" id="UP000637074">
    <property type="component" value="Unassembled WGS sequence"/>
</dbReference>
<comment type="caution">
    <text evidence="2">The sequence shown here is derived from an EMBL/GenBank/DDBJ whole genome shotgun (WGS) entry which is preliminary data.</text>
</comment>
<evidence type="ECO:0000313" key="2">
    <source>
        <dbReference type="EMBL" id="GHH98987.1"/>
    </source>
</evidence>
<feature type="coiled-coil region" evidence="1">
    <location>
        <begin position="15"/>
        <end position="42"/>
    </location>
</feature>
<name>A0ABQ3N2S8_9BACI</name>